<feature type="region of interest" description="Disordered" evidence="2">
    <location>
        <begin position="132"/>
        <end position="189"/>
    </location>
</feature>
<dbReference type="OrthoDB" id="9802488at2"/>
<dbReference type="PANTHER" id="PTHR35024">
    <property type="entry name" value="HYPOTHETICAL CYTOSOLIC PROTEIN"/>
    <property type="match status" value="1"/>
</dbReference>
<reference evidence="3 4" key="2">
    <citation type="journal article" date="2015" name="J. Bacteriol.">
        <title>Genomic, proteomic, and biochemical analysis of the organohalide respiratory pathway in Desulfitobacterium dehalogenans.</title>
        <authorList>
            <person name="Kruse T."/>
            <person name="van de Pas B.A."/>
            <person name="Atteia A."/>
            <person name="Krab K."/>
            <person name="Hagen W.R."/>
            <person name="Goodwin L."/>
            <person name="Chain P."/>
            <person name="Boeren S."/>
            <person name="Maphosa F."/>
            <person name="Schraa G."/>
            <person name="de Vos W.M."/>
            <person name="van der Oost J."/>
            <person name="Smidt H."/>
            <person name="Stams A.J."/>
        </authorList>
    </citation>
    <scope>NUCLEOTIDE SEQUENCE [LARGE SCALE GENOMIC DNA]</scope>
    <source>
        <strain evidence="4">ATCC 51507 / DSM 9161 / JW/IU-DC1</strain>
    </source>
</reference>
<dbReference type="KEGG" id="ddh:Desde_3816"/>
<gene>
    <name evidence="3" type="ordered locus">Desde_3816</name>
</gene>
<evidence type="ECO:0000313" key="3">
    <source>
        <dbReference type="EMBL" id="AFM02085.1"/>
    </source>
</evidence>
<name>I4ADQ0_DESDJ</name>
<dbReference type="Proteomes" id="UP000006053">
    <property type="component" value="Chromosome"/>
</dbReference>
<evidence type="ECO:0000256" key="1">
    <source>
        <dbReference type="ARBA" id="ARBA00044755"/>
    </source>
</evidence>
<sequence length="189" mass="20290">MWGKPESPKRSSSTFQASSSETTYIAADAEFNGKLTLKGNARIDGKIEGHIVLNGDLIIGPSAVIDANIKASAISISGEVRGDIVAQETLELCSSARMKGNIFSKQLKIDQGAQFIGTSRLLEDAKQITHAAEEASAAASPDKEAETDMDMDDILKPLDPLEEEQTESSSDNSSLSKNLAYGKSRSRRR</sequence>
<dbReference type="PANTHER" id="PTHR35024:SF4">
    <property type="entry name" value="POLYMER-FORMING CYTOSKELETAL PROTEIN"/>
    <property type="match status" value="1"/>
</dbReference>
<feature type="compositionally biased region" description="Low complexity" evidence="2">
    <location>
        <begin position="167"/>
        <end position="176"/>
    </location>
</feature>
<dbReference type="eggNOG" id="COG1664">
    <property type="taxonomic scope" value="Bacteria"/>
</dbReference>
<dbReference type="AlphaFoldDB" id="I4ADQ0"/>
<accession>I4ADQ0</accession>
<organism evidence="3 4">
    <name type="scientific">Desulfitobacterium dehalogenans (strain ATCC 51507 / DSM 9161 / JW/IU-DC1)</name>
    <dbReference type="NCBI Taxonomy" id="756499"/>
    <lineage>
        <taxon>Bacteria</taxon>
        <taxon>Bacillati</taxon>
        <taxon>Bacillota</taxon>
        <taxon>Clostridia</taxon>
        <taxon>Eubacteriales</taxon>
        <taxon>Desulfitobacteriaceae</taxon>
        <taxon>Desulfitobacterium</taxon>
    </lineage>
</organism>
<dbReference type="RefSeq" id="WP_014795557.1">
    <property type="nucleotide sequence ID" value="NC_018017.1"/>
</dbReference>
<protein>
    <submittedName>
        <fullName evidence="3">Integral membrane protein CcmA involved in cell shape determination</fullName>
    </submittedName>
</protein>
<evidence type="ECO:0000256" key="2">
    <source>
        <dbReference type="SAM" id="MobiDB-lite"/>
    </source>
</evidence>
<evidence type="ECO:0000313" key="4">
    <source>
        <dbReference type="Proteomes" id="UP000006053"/>
    </source>
</evidence>
<dbReference type="EMBL" id="CP003348">
    <property type="protein sequence ID" value="AFM02085.1"/>
    <property type="molecule type" value="Genomic_DNA"/>
</dbReference>
<dbReference type="InterPro" id="IPR007607">
    <property type="entry name" value="BacA/B"/>
</dbReference>
<comment type="similarity">
    <text evidence="1">Belongs to the bactofilin family.</text>
</comment>
<keyword evidence="4" id="KW-1185">Reference proteome</keyword>
<proteinExistence type="inferred from homology"/>
<dbReference type="Pfam" id="PF04519">
    <property type="entry name" value="Bactofilin"/>
    <property type="match status" value="1"/>
</dbReference>
<dbReference type="STRING" id="756499.Desde_3816"/>
<dbReference type="HOGENOM" id="CLU_072799_4_0_9"/>
<reference evidence="4" key="1">
    <citation type="submission" date="2012-06" db="EMBL/GenBank/DDBJ databases">
        <title>Complete sequence of Desulfitobacterium dehalogenans ATCC 51507.</title>
        <authorList>
            <person name="Lucas S."/>
            <person name="Han J."/>
            <person name="Lapidus A."/>
            <person name="Cheng J.-F."/>
            <person name="Goodwin L."/>
            <person name="Pitluck S."/>
            <person name="Peters L."/>
            <person name="Ovchinnikova G."/>
            <person name="Teshima H."/>
            <person name="Detter J.C."/>
            <person name="Han C."/>
            <person name="Tapia R."/>
            <person name="Land M."/>
            <person name="Hauser L."/>
            <person name="Kyrpides N."/>
            <person name="Ivanova N."/>
            <person name="Pagani I."/>
            <person name="Kruse T."/>
            <person name="de Vos W.M."/>
            <person name="Smidt H."/>
            <person name="Woyke T."/>
        </authorList>
    </citation>
    <scope>NUCLEOTIDE SEQUENCE [LARGE SCALE GENOMIC DNA]</scope>
    <source>
        <strain evidence="4">ATCC 51507 / DSM 9161 / JW/IU-DC1</strain>
    </source>
</reference>